<evidence type="ECO:0000313" key="3">
    <source>
        <dbReference type="Proteomes" id="UP000027443"/>
    </source>
</evidence>
<feature type="region of interest" description="Disordered" evidence="1">
    <location>
        <begin position="1"/>
        <end position="101"/>
    </location>
</feature>
<organism evidence="2 3">
    <name type="scientific">Streptomyces wadayamensis</name>
    <dbReference type="NCBI Taxonomy" id="141454"/>
    <lineage>
        <taxon>Bacteria</taxon>
        <taxon>Bacillati</taxon>
        <taxon>Actinomycetota</taxon>
        <taxon>Actinomycetes</taxon>
        <taxon>Kitasatosporales</taxon>
        <taxon>Streptomycetaceae</taxon>
        <taxon>Streptomyces</taxon>
    </lineage>
</organism>
<dbReference type="Proteomes" id="UP000027443">
    <property type="component" value="Unassembled WGS sequence"/>
</dbReference>
<protein>
    <submittedName>
        <fullName evidence="2">Uncharacterized protein</fullName>
    </submittedName>
</protein>
<keyword evidence="3" id="KW-1185">Reference proteome</keyword>
<feature type="compositionally biased region" description="Basic and acidic residues" evidence="1">
    <location>
        <begin position="88"/>
        <end position="101"/>
    </location>
</feature>
<name>A0ABR4SGM6_9ACTN</name>
<accession>A0ABR4SGM6</accession>
<reference evidence="2 3" key="1">
    <citation type="submission" date="2014-03" db="EMBL/GenBank/DDBJ databases">
        <title>Genome Sequence of Streptomyces wadayamensis A23 strain, an endophytic actinobacteria from Citrus reticulata.</title>
        <authorList>
            <person name="de Oliveira L.G."/>
            <person name="Tormet G.D."/>
            <person name="Marcon J."/>
            <person name="Samborsky M."/>
            <person name="Araujo W.L."/>
            <person name="de Azevedo J.L."/>
        </authorList>
    </citation>
    <scope>NUCLEOTIDE SEQUENCE [LARGE SCALE GENOMIC DNA]</scope>
    <source>
        <strain evidence="2 3">A23</strain>
    </source>
</reference>
<gene>
    <name evidence="2" type="ORF">DC60_16500</name>
</gene>
<feature type="compositionally biased region" description="Polar residues" evidence="1">
    <location>
        <begin position="68"/>
        <end position="81"/>
    </location>
</feature>
<evidence type="ECO:0000256" key="1">
    <source>
        <dbReference type="SAM" id="MobiDB-lite"/>
    </source>
</evidence>
<evidence type="ECO:0000313" key="2">
    <source>
        <dbReference type="EMBL" id="KDR64802.1"/>
    </source>
</evidence>
<comment type="caution">
    <text evidence="2">The sequence shown here is derived from an EMBL/GenBank/DDBJ whole genome shotgun (WGS) entry which is preliminary data.</text>
</comment>
<proteinExistence type="predicted"/>
<dbReference type="EMBL" id="JHDU01000001">
    <property type="protein sequence ID" value="KDR64802.1"/>
    <property type="molecule type" value="Genomic_DNA"/>
</dbReference>
<sequence length="101" mass="10694">MRTIHGSVRGPGELRNTGPRNTGRAAGVRASNGGIEALGRPRCAQPRGPNRSAMPRTVHRDAGASCGLRNTQNIRKPSTNRPPGVPTVHERAGTPAELRDT</sequence>